<evidence type="ECO:0000313" key="3">
    <source>
        <dbReference type="Proteomes" id="UP000243924"/>
    </source>
</evidence>
<keyword evidence="3" id="KW-1185">Reference proteome</keyword>
<dbReference type="AlphaFoldDB" id="A0A1H2FSI9"/>
<dbReference type="RefSeq" id="WP_092386084.1">
    <property type="nucleotide sequence ID" value="NZ_LT629787.1"/>
</dbReference>
<reference evidence="3" key="1">
    <citation type="submission" date="2016-10" db="EMBL/GenBank/DDBJ databases">
        <authorList>
            <person name="Varghese N."/>
            <person name="Submissions S."/>
        </authorList>
    </citation>
    <scope>NUCLEOTIDE SEQUENCE [LARGE SCALE GENOMIC DNA]</scope>
    <source>
        <strain evidence="3">CECT 8338</strain>
    </source>
</reference>
<dbReference type="InterPro" id="IPR010727">
    <property type="entry name" value="DUF1302"/>
</dbReference>
<evidence type="ECO:0000256" key="1">
    <source>
        <dbReference type="SAM" id="SignalP"/>
    </source>
</evidence>
<feature type="chain" id="PRO_5009274191" description="Adhesin" evidence="1">
    <location>
        <begin position="29"/>
        <end position="641"/>
    </location>
</feature>
<dbReference type="STRING" id="1434072.SAMN05216210_1770"/>
<feature type="signal peptide" evidence="1">
    <location>
        <begin position="1"/>
        <end position="28"/>
    </location>
</feature>
<dbReference type="EMBL" id="LT629787">
    <property type="protein sequence ID" value="SDU10292.1"/>
    <property type="molecule type" value="Genomic_DNA"/>
</dbReference>
<accession>A0A1H2FSI9</accession>
<proteinExistence type="predicted"/>
<keyword evidence="1" id="KW-0732">Signal</keyword>
<evidence type="ECO:0008006" key="4">
    <source>
        <dbReference type="Google" id="ProtNLM"/>
    </source>
</evidence>
<dbReference type="OrthoDB" id="7000272at2"/>
<gene>
    <name evidence="2" type="ORF">SAMN05216210_1770</name>
</gene>
<organism evidence="2 3">
    <name type="scientific">Halopseudomonas salegens</name>
    <dbReference type="NCBI Taxonomy" id="1434072"/>
    <lineage>
        <taxon>Bacteria</taxon>
        <taxon>Pseudomonadati</taxon>
        <taxon>Pseudomonadota</taxon>
        <taxon>Gammaproteobacteria</taxon>
        <taxon>Pseudomonadales</taxon>
        <taxon>Pseudomonadaceae</taxon>
        <taxon>Halopseudomonas</taxon>
    </lineage>
</organism>
<sequence length="641" mass="69452">MTKKMHAWQLAALPLAISLASFSGTANAVDFNIGDVRGQFDSQLSIGVSMSMEDADDRFIDYRTPGENGQAVARTSDDGRLNYDKGDIFSKIVRGTHDLSLTYENSGAFFRGKYWYDFETKDGSQRFYDIDDAGRHPLTKASGIYLLDAFVYHNYFIGNNPGNIRLGRQVVSWGESTFIQNSINSINPIDVAALRRPGAELKEGLIPVEMLYLNQGLTANLSMEAFYQLKWAPSVLDNCGTFWGADTLAKGCNDRLVVAGPDYPQGEPTNALAGLGNASYIVRARKDKDASDDGQWGVAFRYFAPQLNDTEFGFYAMNYHSRAPFYSSIAGRVLGQNALVGAGALPPAIFGSTLAPVQGIDGAVGPAGYFFEYPEDIRLYGVSFQTNLGGTSLGGEISYRPNMPMQINSGDQSRTALLAAGIPLDGIGVPGGVAVVPGSDNTHRGLEGQVNPGDYIQGYVRKEFWQAQVTAIHFIERVMGASRLALVGEVGVNHIGGLGDTTKFGRDSLFGQSPYVAGDTGAQGTCASVDADSLTGGNRALSWCENDGFYTDWSWGYRVRAALNYSNVFRGVNLSPSIAWSHDVDGYGPNFNEDAKSVSLALNADYANKYNASISYTSYFDGKYNTNVDRDFASVSFSVSF</sequence>
<dbReference type="Pfam" id="PF06980">
    <property type="entry name" value="DUF1302"/>
    <property type="match status" value="1"/>
</dbReference>
<name>A0A1H2FSI9_9GAMM</name>
<dbReference type="Proteomes" id="UP000243924">
    <property type="component" value="Chromosome I"/>
</dbReference>
<evidence type="ECO:0000313" key="2">
    <source>
        <dbReference type="EMBL" id="SDU10292.1"/>
    </source>
</evidence>
<protein>
    <recommendedName>
        <fullName evidence="4">Adhesin</fullName>
    </recommendedName>
</protein>